<feature type="compositionally biased region" description="Polar residues" evidence="1">
    <location>
        <begin position="317"/>
        <end position="329"/>
    </location>
</feature>
<keyword evidence="2" id="KW-0614">Plasmid</keyword>
<accession>A0A9E9KTI1</accession>
<feature type="region of interest" description="Disordered" evidence="1">
    <location>
        <begin position="162"/>
        <end position="182"/>
    </location>
</feature>
<gene>
    <name evidence="2" type="ORF">OS905_00625</name>
</gene>
<dbReference type="RefSeq" id="WP_237071851.1">
    <property type="nucleotide sequence ID" value="NZ_CP114206.1"/>
</dbReference>
<name>A0A9E9KTI1_9ESCH</name>
<dbReference type="AlphaFoldDB" id="A0A9E9KTI1"/>
<evidence type="ECO:0000313" key="2">
    <source>
        <dbReference type="EMBL" id="WAT94249.1"/>
    </source>
</evidence>
<organism evidence="2">
    <name type="scientific">Escherichia sp. J-18004577</name>
    <dbReference type="NCBI Taxonomy" id="2996464"/>
    <lineage>
        <taxon>Bacteria</taxon>
        <taxon>Pseudomonadati</taxon>
        <taxon>Pseudomonadota</taxon>
        <taxon>Gammaproteobacteria</taxon>
        <taxon>Enterobacterales</taxon>
        <taxon>Enterobacteriaceae</taxon>
        <taxon>Escherichia</taxon>
    </lineage>
</organism>
<feature type="region of interest" description="Disordered" evidence="1">
    <location>
        <begin position="303"/>
        <end position="377"/>
    </location>
</feature>
<dbReference type="GO" id="GO:0003677">
    <property type="term" value="F:DNA binding"/>
    <property type="evidence" value="ECO:0007669"/>
    <property type="project" value="InterPro"/>
</dbReference>
<feature type="compositionally biased region" description="Low complexity" evidence="1">
    <location>
        <begin position="334"/>
        <end position="346"/>
    </location>
</feature>
<dbReference type="Pfam" id="PF03837">
    <property type="entry name" value="RecT"/>
    <property type="match status" value="1"/>
</dbReference>
<sequence>MSVLNLLNILNKESIMAYNNQSRSSYDNKSNSKKDTKANPMVLLDTATRHLVTLEKEFTVAASWNPSLSFAKESVFAKNVINNNSYLTELAVQNPQSFGTAFLQLATSGLSLDPALKLAYLVPRMGRVFLDVSYIGLSRLATDEGLCQDIVVELVFTDDSFKSNGRRQSPEHSFDPFADKGPLLLTPEEEKAYTGERPRGVFRGVYVDYQMKDGRNLVYFLTRQELAAARSVSDSWKKTEKRAQSPWTTFPWQMVRKSAIKQTIHQIPGNRTRVATIIDYLNKDGGEGFRDTNATPLQSAQYEMSARQAAANHDVQPENSEQQPVSSGNVYEGQVVTPEPQQTQTDVQHKPASQASEEPQPPHAAQNSESTDGAQAMSDIPGVRVYAQRRIAKIIKRASIQMAFETSISVIKTEFEFNETEIAYGLRLIEESRRNILQAKLILGIENNDYSELDKFLGKLAVCEFKTKSLEFTQEIRAIADDLHALYEAAKETNNFTAFYSTLETVTFNPLRKYWDGIIASEKAA</sequence>
<evidence type="ECO:0000256" key="1">
    <source>
        <dbReference type="SAM" id="MobiDB-lite"/>
    </source>
</evidence>
<dbReference type="InterPro" id="IPR018330">
    <property type="entry name" value="RecT_fam"/>
</dbReference>
<reference evidence="2" key="1">
    <citation type="submission" date="2022-11" db="EMBL/GenBank/DDBJ databases">
        <authorList>
            <person name="Hao Y."/>
        </authorList>
    </citation>
    <scope>NUCLEOTIDE SEQUENCE</scope>
    <source>
        <strain evidence="2">J-18004577</strain>
        <plasmid evidence="2">pJ14577</plasmid>
    </source>
</reference>
<proteinExistence type="predicted"/>
<feature type="compositionally biased region" description="Basic and acidic residues" evidence="1">
    <location>
        <begin position="168"/>
        <end position="178"/>
    </location>
</feature>
<geneLocation type="plasmid" evidence="2">
    <name>pJ14577</name>
</geneLocation>
<protein>
    <submittedName>
        <fullName evidence="2">Recombinase RecT</fullName>
    </submittedName>
</protein>
<dbReference type="GO" id="GO:0006259">
    <property type="term" value="P:DNA metabolic process"/>
    <property type="evidence" value="ECO:0007669"/>
    <property type="project" value="InterPro"/>
</dbReference>
<dbReference type="EMBL" id="CP114206">
    <property type="protein sequence ID" value="WAT94249.1"/>
    <property type="molecule type" value="Genomic_DNA"/>
</dbReference>